<keyword evidence="3" id="KW-0804">Transcription</keyword>
<dbReference type="GO" id="GO:0000976">
    <property type="term" value="F:transcription cis-regulatory region binding"/>
    <property type="evidence" value="ECO:0007669"/>
    <property type="project" value="TreeGrafter"/>
</dbReference>
<dbReference type="InterPro" id="IPR050109">
    <property type="entry name" value="HTH-type_TetR-like_transc_reg"/>
</dbReference>
<proteinExistence type="predicted"/>
<name>A0A9X2H6T3_9MICO</name>
<dbReference type="InterPro" id="IPR001647">
    <property type="entry name" value="HTH_TetR"/>
</dbReference>
<evidence type="ECO:0000256" key="3">
    <source>
        <dbReference type="ARBA" id="ARBA00023163"/>
    </source>
</evidence>
<dbReference type="PANTHER" id="PTHR30055:SF234">
    <property type="entry name" value="HTH-TYPE TRANSCRIPTIONAL REGULATOR BETI"/>
    <property type="match status" value="1"/>
</dbReference>
<evidence type="ECO:0000259" key="5">
    <source>
        <dbReference type="PROSITE" id="PS50977"/>
    </source>
</evidence>
<evidence type="ECO:0000256" key="2">
    <source>
        <dbReference type="ARBA" id="ARBA00023125"/>
    </source>
</evidence>
<dbReference type="InterPro" id="IPR009057">
    <property type="entry name" value="Homeodomain-like_sf"/>
</dbReference>
<feature type="domain" description="HTH tetR-type" evidence="5">
    <location>
        <begin position="14"/>
        <end position="74"/>
    </location>
</feature>
<accession>A0A9X2H6T3</accession>
<dbReference type="SUPFAM" id="SSF46689">
    <property type="entry name" value="Homeodomain-like"/>
    <property type="match status" value="1"/>
</dbReference>
<evidence type="ECO:0000256" key="1">
    <source>
        <dbReference type="ARBA" id="ARBA00023015"/>
    </source>
</evidence>
<dbReference type="PROSITE" id="PS50977">
    <property type="entry name" value="HTH_TETR_2"/>
    <property type="match status" value="1"/>
</dbReference>
<dbReference type="RefSeq" id="WP_197738064.1">
    <property type="nucleotide sequence ID" value="NZ_BAAANU010000003.1"/>
</dbReference>
<dbReference type="GO" id="GO:0003700">
    <property type="term" value="F:DNA-binding transcription factor activity"/>
    <property type="evidence" value="ECO:0007669"/>
    <property type="project" value="TreeGrafter"/>
</dbReference>
<dbReference type="EMBL" id="JAMZDY010000001">
    <property type="protein sequence ID" value="MCP2371837.1"/>
    <property type="molecule type" value="Genomic_DNA"/>
</dbReference>
<sequence length="197" mass="21210">MTDTVRPPRQARSRDAWERVLAVGLDLLQTDGYEGLTVGEVCRRAKVSAPSIYARVDGLSGLVLAVYERGMTAVAATEDRRLAASDGTIEDVVGAMAAVFAEHRALLRAVISRAAADPALLTRGAVLSRAVIDRFAAALDSVQPEQALTLMRAVYTECSFRAMYGSTFWSDEDETDEAFVARLIAFARRLADGTAAP</sequence>
<gene>
    <name evidence="6" type="ORF">BJ978_002513</name>
</gene>
<feature type="DNA-binding region" description="H-T-H motif" evidence="4">
    <location>
        <begin position="37"/>
        <end position="56"/>
    </location>
</feature>
<keyword evidence="2 4" id="KW-0238">DNA-binding</keyword>
<dbReference type="AlphaFoldDB" id="A0A9X2H6T3"/>
<keyword evidence="1" id="KW-0805">Transcription regulation</keyword>
<evidence type="ECO:0000313" key="6">
    <source>
        <dbReference type="EMBL" id="MCP2371837.1"/>
    </source>
</evidence>
<reference evidence="6" key="1">
    <citation type="submission" date="2022-06" db="EMBL/GenBank/DDBJ databases">
        <title>Sequencing the genomes of 1000 actinobacteria strains.</title>
        <authorList>
            <person name="Klenk H.-P."/>
        </authorList>
    </citation>
    <scope>NUCLEOTIDE SEQUENCE</scope>
    <source>
        <strain evidence="6">DSM 22016</strain>
    </source>
</reference>
<dbReference type="Gene3D" id="1.10.357.10">
    <property type="entry name" value="Tetracycline Repressor, domain 2"/>
    <property type="match status" value="1"/>
</dbReference>
<comment type="caution">
    <text evidence="6">The sequence shown here is derived from an EMBL/GenBank/DDBJ whole genome shotgun (WGS) entry which is preliminary data.</text>
</comment>
<protein>
    <submittedName>
        <fullName evidence="6">AcrR family transcriptional regulator</fullName>
    </submittedName>
</protein>
<dbReference type="PANTHER" id="PTHR30055">
    <property type="entry name" value="HTH-TYPE TRANSCRIPTIONAL REGULATOR RUTR"/>
    <property type="match status" value="1"/>
</dbReference>
<dbReference type="Pfam" id="PF00440">
    <property type="entry name" value="TetR_N"/>
    <property type="match status" value="1"/>
</dbReference>
<evidence type="ECO:0000313" key="7">
    <source>
        <dbReference type="Proteomes" id="UP001139722"/>
    </source>
</evidence>
<evidence type="ECO:0000256" key="4">
    <source>
        <dbReference type="PROSITE-ProRule" id="PRU00335"/>
    </source>
</evidence>
<organism evidence="6 7">
    <name type="scientific">Agromyces terreus</name>
    <dbReference type="NCBI Taxonomy" id="424795"/>
    <lineage>
        <taxon>Bacteria</taxon>
        <taxon>Bacillati</taxon>
        <taxon>Actinomycetota</taxon>
        <taxon>Actinomycetes</taxon>
        <taxon>Micrococcales</taxon>
        <taxon>Microbacteriaceae</taxon>
        <taxon>Agromyces</taxon>
    </lineage>
</organism>
<keyword evidence="7" id="KW-1185">Reference proteome</keyword>
<dbReference type="Proteomes" id="UP001139722">
    <property type="component" value="Unassembled WGS sequence"/>
</dbReference>